<evidence type="ECO:0000256" key="7">
    <source>
        <dbReference type="ARBA" id="ARBA00023242"/>
    </source>
</evidence>
<keyword evidence="3 8" id="KW-0863">Zinc-finger</keyword>
<proteinExistence type="predicted"/>
<dbReference type="GO" id="GO:0008270">
    <property type="term" value="F:zinc ion binding"/>
    <property type="evidence" value="ECO:0007669"/>
    <property type="project" value="UniProtKB-KW"/>
</dbReference>
<keyword evidence="12" id="KW-1185">Reference proteome</keyword>
<dbReference type="PANTHER" id="PTHR45801">
    <property type="entry name" value="OS07G0101800 PROTEIN"/>
    <property type="match status" value="1"/>
</dbReference>
<evidence type="ECO:0000256" key="8">
    <source>
        <dbReference type="PROSITE-ProRule" id="PRU00042"/>
    </source>
</evidence>
<evidence type="ECO:0000256" key="9">
    <source>
        <dbReference type="SAM" id="MobiDB-lite"/>
    </source>
</evidence>
<sequence length="357" mass="40547">MEETRYWMWTRSKLGETTPQVLHTRSSHVHFPTTTTEPSWEEQAFAEDSAGLLLGGCVWPPRSYSCNFCRREFRSAQALGGHMNVHRRDRARLKQSSPTSPHQHHQTSNMNGNIRPHQAINHELIQHHQNPKSHVENSSHHHPDHQIHRSSLAFSNLDPNSYNSSFVSSSSLPLSPTHRITPAAIQSSQNNCIKQTLILPPYSTAIGNQASNHPKGGSLFSTPSDSFASRVVIISENLEEEKDLNKQGKETGLKVKQGAYNESNSSVMKTFEVSNRSWLTGSAEDGEVGRDTISRKRRRNDVDDTSYLPFFVKPILDDRRHLLESNELLELNLNQSCSKEELDLELRFKEWILTARL</sequence>
<dbReference type="AlphaFoldDB" id="A0A4Y7L2T1"/>
<comment type="subcellular location">
    <subcellularLocation>
        <location evidence="1">Nucleus</location>
    </subcellularLocation>
</comment>
<dbReference type="PROSITE" id="PS00028">
    <property type="entry name" value="ZINC_FINGER_C2H2_1"/>
    <property type="match status" value="1"/>
</dbReference>
<evidence type="ECO:0000313" key="12">
    <source>
        <dbReference type="Proteomes" id="UP000316621"/>
    </source>
</evidence>
<feature type="compositionally biased region" description="Basic residues" evidence="9">
    <location>
        <begin position="84"/>
        <end position="93"/>
    </location>
</feature>
<organism evidence="11 12">
    <name type="scientific">Papaver somniferum</name>
    <name type="common">Opium poppy</name>
    <dbReference type="NCBI Taxonomy" id="3469"/>
    <lineage>
        <taxon>Eukaryota</taxon>
        <taxon>Viridiplantae</taxon>
        <taxon>Streptophyta</taxon>
        <taxon>Embryophyta</taxon>
        <taxon>Tracheophyta</taxon>
        <taxon>Spermatophyta</taxon>
        <taxon>Magnoliopsida</taxon>
        <taxon>Ranunculales</taxon>
        <taxon>Papaveraceae</taxon>
        <taxon>Papaveroideae</taxon>
        <taxon>Papaver</taxon>
    </lineage>
</organism>
<accession>A0A4Y7L2T1</accession>
<evidence type="ECO:0000259" key="10">
    <source>
        <dbReference type="PROSITE" id="PS50157"/>
    </source>
</evidence>
<keyword evidence="7" id="KW-0539">Nucleus</keyword>
<name>A0A4Y7L2T1_PAPSO</name>
<keyword evidence="5" id="KW-0805">Transcription regulation</keyword>
<dbReference type="InterPro" id="IPR052426">
    <property type="entry name" value="Plant_dev_regulator"/>
</dbReference>
<dbReference type="InterPro" id="IPR036236">
    <property type="entry name" value="Znf_C2H2_sf"/>
</dbReference>
<evidence type="ECO:0000256" key="2">
    <source>
        <dbReference type="ARBA" id="ARBA00022723"/>
    </source>
</evidence>
<gene>
    <name evidence="11" type="ORF">C5167_003141</name>
</gene>
<evidence type="ECO:0000256" key="4">
    <source>
        <dbReference type="ARBA" id="ARBA00022833"/>
    </source>
</evidence>
<evidence type="ECO:0000256" key="6">
    <source>
        <dbReference type="ARBA" id="ARBA00023163"/>
    </source>
</evidence>
<evidence type="ECO:0000313" key="11">
    <source>
        <dbReference type="EMBL" id="RZC78930.1"/>
    </source>
</evidence>
<dbReference type="Proteomes" id="UP000316621">
    <property type="component" value="Chromosome 9"/>
</dbReference>
<dbReference type="EMBL" id="CM010723">
    <property type="protein sequence ID" value="RZC78930.1"/>
    <property type="molecule type" value="Genomic_DNA"/>
</dbReference>
<dbReference type="STRING" id="3469.A0A4Y7L2T1"/>
<feature type="domain" description="C2H2-type" evidence="10">
    <location>
        <begin position="64"/>
        <end position="91"/>
    </location>
</feature>
<evidence type="ECO:0000256" key="5">
    <source>
        <dbReference type="ARBA" id="ARBA00023015"/>
    </source>
</evidence>
<feature type="compositionally biased region" description="Basic and acidic residues" evidence="9">
    <location>
        <begin position="133"/>
        <end position="147"/>
    </location>
</feature>
<evidence type="ECO:0000256" key="1">
    <source>
        <dbReference type="ARBA" id="ARBA00004123"/>
    </source>
</evidence>
<dbReference type="InterPro" id="IPR013087">
    <property type="entry name" value="Znf_C2H2_type"/>
</dbReference>
<feature type="region of interest" description="Disordered" evidence="9">
    <location>
        <begin position="128"/>
        <end position="147"/>
    </location>
</feature>
<dbReference type="Gene3D" id="3.30.160.60">
    <property type="entry name" value="Classic Zinc Finger"/>
    <property type="match status" value="1"/>
</dbReference>
<keyword evidence="4" id="KW-0862">Zinc</keyword>
<protein>
    <recommendedName>
        <fullName evidence="10">C2H2-type domain-containing protein</fullName>
    </recommendedName>
</protein>
<reference evidence="11 12" key="1">
    <citation type="journal article" date="2018" name="Science">
        <title>The opium poppy genome and morphinan production.</title>
        <authorList>
            <person name="Guo L."/>
            <person name="Winzer T."/>
            <person name="Yang X."/>
            <person name="Li Y."/>
            <person name="Ning Z."/>
            <person name="He Z."/>
            <person name="Teodor R."/>
            <person name="Lu Y."/>
            <person name="Bowser T.A."/>
            <person name="Graham I.A."/>
            <person name="Ye K."/>
        </authorList>
    </citation>
    <scope>NUCLEOTIDE SEQUENCE [LARGE SCALE GENOMIC DNA]</scope>
    <source>
        <strain evidence="12">cv. HN1</strain>
        <tissue evidence="11">Leaves</tissue>
    </source>
</reference>
<dbReference type="GO" id="GO:0005634">
    <property type="term" value="C:nucleus"/>
    <property type="evidence" value="ECO:0007669"/>
    <property type="project" value="UniProtKB-SubCell"/>
</dbReference>
<feature type="compositionally biased region" description="Polar residues" evidence="9">
    <location>
        <begin position="94"/>
        <end position="112"/>
    </location>
</feature>
<evidence type="ECO:0000256" key="3">
    <source>
        <dbReference type="ARBA" id="ARBA00022771"/>
    </source>
</evidence>
<dbReference type="SUPFAM" id="SSF57667">
    <property type="entry name" value="beta-beta-alpha zinc fingers"/>
    <property type="match status" value="1"/>
</dbReference>
<dbReference type="PANTHER" id="PTHR45801:SF119">
    <property type="entry name" value="ZINC FINGER PROTEIN 10-LIKE"/>
    <property type="match status" value="1"/>
</dbReference>
<feature type="region of interest" description="Disordered" evidence="9">
    <location>
        <begin position="83"/>
        <end position="114"/>
    </location>
</feature>
<keyword evidence="6" id="KW-0804">Transcription</keyword>
<dbReference type="Gramene" id="RZC78930">
    <property type="protein sequence ID" value="RZC78930"/>
    <property type="gene ID" value="C5167_003141"/>
</dbReference>
<keyword evidence="2" id="KW-0479">Metal-binding</keyword>
<dbReference type="PROSITE" id="PS50157">
    <property type="entry name" value="ZINC_FINGER_C2H2_2"/>
    <property type="match status" value="1"/>
</dbReference>